<accession>A0A9J6NZD5</accession>
<reference evidence="1" key="1">
    <citation type="journal article" date="2021" name="mSystems">
        <title>Bacteria and Archaea Synergistically Convert Glycine Betaine to Biogenic Methane in the Formosa Cold Seep of the South China Sea.</title>
        <authorList>
            <person name="Li L."/>
            <person name="Zhang W."/>
            <person name="Zhang S."/>
            <person name="Song L."/>
            <person name="Sun Q."/>
            <person name="Zhang H."/>
            <person name="Xiang H."/>
            <person name="Dong X."/>
        </authorList>
    </citation>
    <scope>NUCLEOTIDE SEQUENCE</scope>
    <source>
        <strain evidence="1">ZWT</strain>
    </source>
</reference>
<reference evidence="1" key="2">
    <citation type="submission" date="2021-04" db="EMBL/GenBank/DDBJ databases">
        <authorList>
            <person name="Dong X."/>
        </authorList>
    </citation>
    <scope>NUCLEOTIDE SEQUENCE</scope>
    <source>
        <strain evidence="1">ZWT</strain>
    </source>
</reference>
<keyword evidence="2" id="KW-1185">Reference proteome</keyword>
<dbReference type="AlphaFoldDB" id="A0A9J6NZD5"/>
<comment type="caution">
    <text evidence="1">The sequence shown here is derived from an EMBL/GenBank/DDBJ whole genome shotgun (WGS) entry which is preliminary data.</text>
</comment>
<proteinExistence type="predicted"/>
<protein>
    <submittedName>
        <fullName evidence="1">Uncharacterized protein</fullName>
    </submittedName>
</protein>
<dbReference type="EMBL" id="JAGSOJ010000002">
    <property type="protein sequence ID" value="MCM1989895.1"/>
    <property type="molecule type" value="Genomic_DNA"/>
</dbReference>
<dbReference type="RefSeq" id="WP_250858920.1">
    <property type="nucleotide sequence ID" value="NZ_JAGSOJ010000002.1"/>
</dbReference>
<organism evidence="1 2">
    <name type="scientific">Oceanirhabdus seepicola</name>
    <dbReference type="NCBI Taxonomy" id="2828781"/>
    <lineage>
        <taxon>Bacteria</taxon>
        <taxon>Bacillati</taxon>
        <taxon>Bacillota</taxon>
        <taxon>Clostridia</taxon>
        <taxon>Eubacteriales</taxon>
        <taxon>Clostridiaceae</taxon>
        <taxon>Oceanirhabdus</taxon>
    </lineage>
</organism>
<dbReference type="Proteomes" id="UP001056429">
    <property type="component" value="Unassembled WGS sequence"/>
</dbReference>
<gene>
    <name evidence="1" type="ORF">KDK92_09095</name>
</gene>
<name>A0A9J6NZD5_9CLOT</name>
<evidence type="ECO:0000313" key="2">
    <source>
        <dbReference type="Proteomes" id="UP001056429"/>
    </source>
</evidence>
<sequence>MKGKIIDKDTLFVTVLMDDSSTRSFPITCLPKSSTLGDEINLYSLRSPYQNDISNLM</sequence>
<evidence type="ECO:0000313" key="1">
    <source>
        <dbReference type="EMBL" id="MCM1989895.1"/>
    </source>
</evidence>